<dbReference type="WBParaSite" id="nRc.2.0.1.t18283-RA">
    <property type="protein sequence ID" value="nRc.2.0.1.t18283-RA"/>
    <property type="gene ID" value="nRc.2.0.1.g18283"/>
</dbReference>
<organism evidence="1 2">
    <name type="scientific">Romanomermis culicivorax</name>
    <name type="common">Nematode worm</name>
    <dbReference type="NCBI Taxonomy" id="13658"/>
    <lineage>
        <taxon>Eukaryota</taxon>
        <taxon>Metazoa</taxon>
        <taxon>Ecdysozoa</taxon>
        <taxon>Nematoda</taxon>
        <taxon>Enoplea</taxon>
        <taxon>Dorylaimia</taxon>
        <taxon>Mermithida</taxon>
        <taxon>Mermithoidea</taxon>
        <taxon>Mermithidae</taxon>
        <taxon>Romanomermis</taxon>
    </lineage>
</organism>
<dbReference type="Proteomes" id="UP000887565">
    <property type="component" value="Unplaced"/>
</dbReference>
<accession>A0A915IWS9</accession>
<name>A0A915IWS9_ROMCU</name>
<evidence type="ECO:0000313" key="2">
    <source>
        <dbReference type="WBParaSite" id="nRc.2.0.1.t18283-RA"/>
    </source>
</evidence>
<proteinExistence type="predicted"/>
<sequence length="143" mass="15782">MKAESKVQCKEAHSGKRTGTMISWESVINACFSPKIQLLYATRFLFSVILPGHHSAIRHQNCTLPHHVVGQLGFVVLSLFVGHQSFIHAPSQPYTFIQNGAMVPGLHFRDGQSGAPLSCLIHKAQFIMLGAPPSIVYRVHQLV</sequence>
<evidence type="ECO:0000313" key="1">
    <source>
        <dbReference type="Proteomes" id="UP000887565"/>
    </source>
</evidence>
<keyword evidence="1" id="KW-1185">Reference proteome</keyword>
<reference evidence="2" key="1">
    <citation type="submission" date="2022-11" db="UniProtKB">
        <authorList>
            <consortium name="WormBaseParasite"/>
        </authorList>
    </citation>
    <scope>IDENTIFICATION</scope>
</reference>
<dbReference type="AlphaFoldDB" id="A0A915IWS9"/>
<protein>
    <submittedName>
        <fullName evidence="2">Uncharacterized protein</fullName>
    </submittedName>
</protein>